<dbReference type="GeneID" id="30148125"/>
<dbReference type="Pfam" id="PF08578">
    <property type="entry name" value="DUF1765"/>
    <property type="match status" value="1"/>
</dbReference>
<feature type="compositionally biased region" description="Polar residues" evidence="1">
    <location>
        <begin position="1"/>
        <end position="10"/>
    </location>
</feature>
<dbReference type="OrthoDB" id="296767at2759"/>
<dbReference type="EMBL" id="KV454426">
    <property type="protein sequence ID" value="ODQ82916.1"/>
    <property type="molecule type" value="Genomic_DNA"/>
</dbReference>
<feature type="region of interest" description="Disordered" evidence="1">
    <location>
        <begin position="846"/>
        <end position="873"/>
    </location>
</feature>
<dbReference type="AlphaFoldDB" id="A0A1E3QZ51"/>
<keyword evidence="3" id="KW-1185">Reference proteome</keyword>
<dbReference type="Proteomes" id="UP000094336">
    <property type="component" value="Unassembled WGS sequence"/>
</dbReference>
<gene>
    <name evidence="2" type="ORF">BABINDRAFT_164642</name>
</gene>
<protein>
    <recommendedName>
        <fullName evidence="4">DUF1765-domain-containing protein</fullName>
    </recommendedName>
</protein>
<evidence type="ECO:0000313" key="3">
    <source>
        <dbReference type="Proteomes" id="UP000094336"/>
    </source>
</evidence>
<feature type="region of interest" description="Disordered" evidence="1">
    <location>
        <begin position="1"/>
        <end position="62"/>
    </location>
</feature>
<feature type="compositionally biased region" description="Basic and acidic residues" evidence="1">
    <location>
        <begin position="11"/>
        <end position="35"/>
    </location>
</feature>
<proteinExistence type="predicted"/>
<evidence type="ECO:0000256" key="1">
    <source>
        <dbReference type="SAM" id="MobiDB-lite"/>
    </source>
</evidence>
<dbReference type="PANTHER" id="PTHR37988:SF1">
    <property type="entry name" value="UPF0592 MEMBRANE PROTEIN C7D4.03C"/>
    <property type="match status" value="1"/>
</dbReference>
<dbReference type="STRING" id="984486.A0A1E3QZ51"/>
<reference evidence="3" key="1">
    <citation type="submission" date="2016-05" db="EMBL/GenBank/DDBJ databases">
        <title>Comparative genomics of biotechnologically important yeasts.</title>
        <authorList>
            <consortium name="DOE Joint Genome Institute"/>
            <person name="Riley R."/>
            <person name="Haridas S."/>
            <person name="Wolfe K.H."/>
            <person name="Lopes M.R."/>
            <person name="Hittinger C.T."/>
            <person name="Goker M."/>
            <person name="Salamov A."/>
            <person name="Wisecaver J."/>
            <person name="Long T.M."/>
            <person name="Aerts A.L."/>
            <person name="Barry K."/>
            <person name="Choi C."/>
            <person name="Clum A."/>
            <person name="Coughlan A.Y."/>
            <person name="Deshpande S."/>
            <person name="Douglass A.P."/>
            <person name="Hanson S.J."/>
            <person name="Klenk H.-P."/>
            <person name="Labutti K."/>
            <person name="Lapidus A."/>
            <person name="Lindquist E."/>
            <person name="Lipzen A."/>
            <person name="Meier-Kolthoff J.P."/>
            <person name="Ohm R.A."/>
            <person name="Otillar R.P."/>
            <person name="Pangilinan J."/>
            <person name="Peng Y."/>
            <person name="Rokas A."/>
            <person name="Rosa C.A."/>
            <person name="Scheuner C."/>
            <person name="Sibirny A.A."/>
            <person name="Slot J.C."/>
            <person name="Stielow J.B."/>
            <person name="Sun H."/>
            <person name="Kurtzman C.P."/>
            <person name="Blackwell M."/>
            <person name="Grigoriev I.V."/>
            <person name="Jeffries T.W."/>
        </authorList>
    </citation>
    <scope>NUCLEOTIDE SEQUENCE [LARGE SCALE GENOMIC DNA]</scope>
    <source>
        <strain evidence="3">NRRL Y-12698</strain>
    </source>
</reference>
<name>A0A1E3QZ51_9ASCO</name>
<feature type="compositionally biased region" description="Polar residues" evidence="1">
    <location>
        <begin position="38"/>
        <end position="62"/>
    </location>
</feature>
<dbReference type="InterPro" id="IPR013887">
    <property type="entry name" value="UPF0592"/>
</dbReference>
<accession>A0A1E3QZ51</accession>
<dbReference type="RefSeq" id="XP_018988244.1">
    <property type="nucleotide sequence ID" value="XM_019130272.1"/>
</dbReference>
<dbReference type="PANTHER" id="PTHR37988">
    <property type="entry name" value="UPF0592 MEMBRANE PROTEIN C7D4.03C"/>
    <property type="match status" value="1"/>
</dbReference>
<organism evidence="2 3">
    <name type="scientific">Babjeviella inositovora NRRL Y-12698</name>
    <dbReference type="NCBI Taxonomy" id="984486"/>
    <lineage>
        <taxon>Eukaryota</taxon>
        <taxon>Fungi</taxon>
        <taxon>Dikarya</taxon>
        <taxon>Ascomycota</taxon>
        <taxon>Saccharomycotina</taxon>
        <taxon>Pichiomycetes</taxon>
        <taxon>Serinales incertae sedis</taxon>
        <taxon>Babjeviella</taxon>
    </lineage>
</organism>
<evidence type="ECO:0008006" key="4">
    <source>
        <dbReference type="Google" id="ProtNLM"/>
    </source>
</evidence>
<sequence length="1125" mass="125698">MPKSSGNSFFHKTDDAKRTLDPSRDEAEALSEKRSRISQKSPSALYTLSYSHPPSDQLPSSEQYRSHLKDFKRLDSYFAKFSSKSDGVIKTNVLRLTIMTFLRTDNIDGENYYVTLNPAESARLRTFAQGVLCKWWEYLLSSLSSQTDPNLTPLQTSSPGLTRRGSTKLSSLDKSAYLECLSRILARPEWGMLAVSETATYRKLLTSTMEFSLAKLNNAKTVPLAHAAFIGKVLAHSFFALPHVANALLFLLNTKQGSLNDLVGCYFSERKLVVPGGSHEDEFIAAGRKLHLLQVFPREVQHLIGDLGRFNPRRAGHQGLTASKSRFYKKRNLAMNPVVPPVHPAPGINDPSGPWVSKWCLHGSDVFNSFLRHYLDILSSRVSGIDIDDRLMLAAPGLLVIMCHIREIAEKGVTAVGAVPLKLNPRKSSSLPRDPMKNMPTSQVAKNAHYNSMVKLIHTLRNFVATSESKLRPHFVRYFDQLLMSLATLISTYRPQESGVMLDLFSEFAQNMASDKNDYATMNIAMSIDWIFWIECVSRLVDTENAFQQLKGISFLYALWDMLPNYLIEDVTAYPSQKRYRATTPTWYSNLKESIKWNAGNWILSIPIWFKLFNHWQPLVRSYYMRLIVWKIIGLNEEFEDIDNIKHMVEMRLNMSYDRVTELISDSKECFGERNLISITPATPIINRKFVITPMVVDGGFSTGLLVGMDDSYGEMAEFLPRKPVNSMSRTHAYEILDEAVYSSVSNGSNLSFSEAVPEPKIETPPAKKPSMLFGSALRLFKKASPLASKVQALEEEEDPRTDLRDQLADLARGDTAAMRSLPSSSSNLSALSSLVRDIKSVGSLSSLSNTSRSSTPSVFSHSAPSSYEESISSSSSSFEINEAIITKASSPSSMSMGRIPPPPEFAHAVSEVTGPGYRFQIVVDNSAVNKKFGMVRFGGGANREYRGEYRGDGGSASPTIEGDSYFSSSYSADVSDLPPVPRLPKINSFFETDYMVTSSTNLILGDEGLGNDDESSDDELMISITRKLSKRMSLFTNQAATESKNSVYHLYNHLRREEERKRQTLQKIQKYGNMGRAVAEWTAHIVEFELFIAKKTSNGCMLESPSTYIPALLAEPPSNKLNAN</sequence>
<evidence type="ECO:0000313" key="2">
    <source>
        <dbReference type="EMBL" id="ODQ82916.1"/>
    </source>
</evidence>